<dbReference type="InParanoid" id="B0DQQ4"/>
<dbReference type="EMBL" id="DS547126">
    <property type="protein sequence ID" value="EDR03155.1"/>
    <property type="molecule type" value="Genomic_DNA"/>
</dbReference>
<proteinExistence type="predicted"/>
<dbReference type="Proteomes" id="UP000001194">
    <property type="component" value="Unassembled WGS sequence"/>
</dbReference>
<evidence type="ECO:0000313" key="2">
    <source>
        <dbReference type="Proteomes" id="UP000001194"/>
    </source>
</evidence>
<reference evidence="1 2" key="1">
    <citation type="journal article" date="2008" name="Nature">
        <title>The genome of Laccaria bicolor provides insights into mycorrhizal symbiosis.</title>
        <authorList>
            <person name="Martin F."/>
            <person name="Aerts A."/>
            <person name="Ahren D."/>
            <person name="Brun A."/>
            <person name="Danchin E.G.J."/>
            <person name="Duchaussoy F."/>
            <person name="Gibon J."/>
            <person name="Kohler A."/>
            <person name="Lindquist E."/>
            <person name="Pereda V."/>
            <person name="Salamov A."/>
            <person name="Shapiro H.J."/>
            <person name="Wuyts J."/>
            <person name="Blaudez D."/>
            <person name="Buee M."/>
            <person name="Brokstein P."/>
            <person name="Canbaeck B."/>
            <person name="Cohen D."/>
            <person name="Courty P.E."/>
            <person name="Coutinho P.M."/>
            <person name="Delaruelle C."/>
            <person name="Detter J.C."/>
            <person name="Deveau A."/>
            <person name="DiFazio S."/>
            <person name="Duplessis S."/>
            <person name="Fraissinet-Tachet L."/>
            <person name="Lucic E."/>
            <person name="Frey-Klett P."/>
            <person name="Fourrey C."/>
            <person name="Feussner I."/>
            <person name="Gay G."/>
            <person name="Grimwood J."/>
            <person name="Hoegger P.J."/>
            <person name="Jain P."/>
            <person name="Kilaru S."/>
            <person name="Labbe J."/>
            <person name="Lin Y.C."/>
            <person name="Legue V."/>
            <person name="Le Tacon F."/>
            <person name="Marmeisse R."/>
            <person name="Melayah D."/>
            <person name="Montanini B."/>
            <person name="Muratet M."/>
            <person name="Nehls U."/>
            <person name="Niculita-Hirzel H."/>
            <person name="Oudot-Le Secq M.P."/>
            <person name="Peter M."/>
            <person name="Quesneville H."/>
            <person name="Rajashekar B."/>
            <person name="Reich M."/>
            <person name="Rouhier N."/>
            <person name="Schmutz J."/>
            <person name="Yin T."/>
            <person name="Chalot M."/>
            <person name="Henrissat B."/>
            <person name="Kuees U."/>
            <person name="Lucas S."/>
            <person name="Van de Peer Y."/>
            <person name="Podila G.K."/>
            <person name="Polle A."/>
            <person name="Pukkila P.J."/>
            <person name="Richardson P.M."/>
            <person name="Rouze P."/>
            <person name="Sanders I.R."/>
            <person name="Stajich J.E."/>
            <person name="Tunlid A."/>
            <person name="Tuskan G."/>
            <person name="Grigoriev I.V."/>
        </authorList>
    </citation>
    <scope>NUCLEOTIDE SEQUENCE [LARGE SCALE GENOMIC DNA]</scope>
    <source>
        <strain evidence="2">S238N-H82 / ATCC MYA-4686</strain>
    </source>
</reference>
<accession>B0DQQ4</accession>
<dbReference type="HOGENOM" id="CLU_674499_0_0_1"/>
<dbReference type="KEGG" id="lbc:LACBIDRAFT_331836"/>
<gene>
    <name evidence="1" type="ORF">LACBIDRAFT_331836</name>
</gene>
<dbReference type="RefSeq" id="XP_001886296.1">
    <property type="nucleotide sequence ID" value="XM_001886261.1"/>
</dbReference>
<protein>
    <submittedName>
        <fullName evidence="1">Predicted protein</fullName>
    </submittedName>
</protein>
<keyword evidence="2" id="KW-1185">Reference proteome</keyword>
<dbReference type="AlphaFoldDB" id="B0DQQ4"/>
<sequence length="408" mass="45252">MVRVSQIPSPLEEYFLPTFQGHFARSRTHSKPNGTLLKSATQISIEWLMHYRLQEVWSSYAKVLAPRRANHTALSKPTSLPTRISFEWGHITQRAVRSTAIIIHAPHCSTLCACRVPITLLVAYRMQEVQSTSSTTMGSKSTTFFSEVLAPRRANHTALSKPTSFPTRTPFEWGNTTPRAVRSTANVIHAPLCSACRVPIMLLGLLHARGAEHVEHNYGKISCSTLTICIDFRKIGVRGQTCCDLAIMSSLFKISRRRQHDISTSAKRPLDVCIGIVPAQHCLDPCRCFPVAHSAAGARLNSLASPIHVDTTLRTSAKGLTVARVAIYPTPQAHASPPSTSPIYVDTMYGRPQNTLKTWSNCPLLFHVMSTLATSHDVDYSHRRPQNWGTMTIESHTSTYPHLVLAFP</sequence>
<name>B0DQQ4_LACBS</name>
<dbReference type="GeneID" id="6081846"/>
<evidence type="ECO:0000313" key="1">
    <source>
        <dbReference type="EMBL" id="EDR03155.1"/>
    </source>
</evidence>
<organism evidence="2">
    <name type="scientific">Laccaria bicolor (strain S238N-H82 / ATCC MYA-4686)</name>
    <name type="common">Bicoloured deceiver</name>
    <name type="synonym">Laccaria laccata var. bicolor</name>
    <dbReference type="NCBI Taxonomy" id="486041"/>
    <lineage>
        <taxon>Eukaryota</taxon>
        <taxon>Fungi</taxon>
        <taxon>Dikarya</taxon>
        <taxon>Basidiomycota</taxon>
        <taxon>Agaricomycotina</taxon>
        <taxon>Agaricomycetes</taxon>
        <taxon>Agaricomycetidae</taxon>
        <taxon>Agaricales</taxon>
        <taxon>Agaricineae</taxon>
        <taxon>Hydnangiaceae</taxon>
        <taxon>Laccaria</taxon>
    </lineage>
</organism>